<evidence type="ECO:0000256" key="10">
    <source>
        <dbReference type="ARBA" id="ARBA00048072"/>
    </source>
</evidence>
<dbReference type="OrthoDB" id="9802503at2"/>
<organism evidence="12 13">
    <name type="scientific">Aureliella helgolandensis</name>
    <dbReference type="NCBI Taxonomy" id="2527968"/>
    <lineage>
        <taxon>Bacteria</taxon>
        <taxon>Pseudomonadati</taxon>
        <taxon>Planctomycetota</taxon>
        <taxon>Planctomycetia</taxon>
        <taxon>Pirellulales</taxon>
        <taxon>Pirellulaceae</taxon>
        <taxon>Aureliella</taxon>
    </lineage>
</organism>
<gene>
    <name evidence="12" type="primary">pfp_1</name>
    <name evidence="12" type="ORF">Q31a_12520</name>
</gene>
<evidence type="ECO:0000259" key="11">
    <source>
        <dbReference type="Pfam" id="PF00365"/>
    </source>
</evidence>
<dbReference type="GO" id="GO:0005829">
    <property type="term" value="C:cytosol"/>
    <property type="evidence" value="ECO:0007669"/>
    <property type="project" value="TreeGrafter"/>
</dbReference>
<protein>
    <submittedName>
        <fullName evidence="12">Pyrophosphate--fructose 6-phosphate 1-phosphotransferase</fullName>
        <ecNumber evidence="12">2.7.1.90</ecNumber>
    </submittedName>
</protein>
<dbReference type="PRINTS" id="PR00476">
    <property type="entry name" value="PHFRCTKINASE"/>
</dbReference>
<keyword evidence="4 12" id="KW-0808">Transferase</keyword>
<dbReference type="Proteomes" id="UP000318017">
    <property type="component" value="Chromosome"/>
</dbReference>
<dbReference type="Pfam" id="PF00365">
    <property type="entry name" value="PFK"/>
    <property type="match status" value="1"/>
</dbReference>
<comment type="function">
    <text evidence="2">Catalyzes the phosphorylation of D-fructose 6-phosphate, the first committing step of glycolysis. Uses inorganic phosphate (PPi) as phosphoryl donor instead of ATP like common ATP-dependent phosphofructokinases (ATP-PFKs), which renders the reaction reversible, and can thus function both in glycolysis and gluconeogenesis. Consistently, PPi-PFK can replace the enzymes of both the forward (ATP-PFK) and reverse (fructose-bisphosphatase (FBPase)) reactions.</text>
</comment>
<dbReference type="InterPro" id="IPR011403">
    <property type="entry name" value="PPi-PFK_TM0289"/>
</dbReference>
<dbReference type="EC" id="2.7.1.90" evidence="12"/>
<comment type="cofactor">
    <cofactor evidence="1">
        <name>Mg(2+)</name>
        <dbReference type="ChEBI" id="CHEBI:18420"/>
    </cofactor>
</comment>
<dbReference type="SUPFAM" id="SSF53784">
    <property type="entry name" value="Phosphofructokinase"/>
    <property type="match status" value="1"/>
</dbReference>
<dbReference type="InterPro" id="IPR022953">
    <property type="entry name" value="ATP_PFK"/>
</dbReference>
<comment type="catalytic activity">
    <reaction evidence="10">
        <text>beta-D-fructose 6-phosphate + diphosphate = beta-D-fructose 1,6-bisphosphate + phosphate + H(+)</text>
        <dbReference type="Rhea" id="RHEA:13613"/>
        <dbReference type="ChEBI" id="CHEBI:15378"/>
        <dbReference type="ChEBI" id="CHEBI:32966"/>
        <dbReference type="ChEBI" id="CHEBI:33019"/>
        <dbReference type="ChEBI" id="CHEBI:43474"/>
        <dbReference type="ChEBI" id="CHEBI:57634"/>
        <dbReference type="EC" id="2.7.1.90"/>
    </reaction>
</comment>
<dbReference type="InterPro" id="IPR000023">
    <property type="entry name" value="Phosphofructokinase_dom"/>
</dbReference>
<evidence type="ECO:0000256" key="1">
    <source>
        <dbReference type="ARBA" id="ARBA00001946"/>
    </source>
</evidence>
<evidence type="ECO:0000256" key="5">
    <source>
        <dbReference type="ARBA" id="ARBA00022723"/>
    </source>
</evidence>
<dbReference type="GO" id="GO:0009749">
    <property type="term" value="P:response to glucose"/>
    <property type="evidence" value="ECO:0007669"/>
    <property type="project" value="TreeGrafter"/>
</dbReference>
<proteinExistence type="inferred from homology"/>
<dbReference type="PANTHER" id="PTHR43650">
    <property type="entry name" value="PYROPHOSPHATE--FRUCTOSE 6-PHOSPHATE 1-PHOSPHOTRANSFERASE"/>
    <property type="match status" value="1"/>
</dbReference>
<reference evidence="12 13" key="1">
    <citation type="submission" date="2019-02" db="EMBL/GenBank/DDBJ databases">
        <title>Deep-cultivation of Planctomycetes and their phenomic and genomic characterization uncovers novel biology.</title>
        <authorList>
            <person name="Wiegand S."/>
            <person name="Jogler M."/>
            <person name="Boedeker C."/>
            <person name="Pinto D."/>
            <person name="Vollmers J."/>
            <person name="Rivas-Marin E."/>
            <person name="Kohn T."/>
            <person name="Peeters S.H."/>
            <person name="Heuer A."/>
            <person name="Rast P."/>
            <person name="Oberbeckmann S."/>
            <person name="Bunk B."/>
            <person name="Jeske O."/>
            <person name="Meyerdierks A."/>
            <person name="Storesund J.E."/>
            <person name="Kallscheuer N."/>
            <person name="Luecker S."/>
            <person name="Lage O.M."/>
            <person name="Pohl T."/>
            <person name="Merkel B.J."/>
            <person name="Hornburger P."/>
            <person name="Mueller R.-W."/>
            <person name="Bruemmer F."/>
            <person name="Labrenz M."/>
            <person name="Spormann A.M."/>
            <person name="Op den Camp H."/>
            <person name="Overmann J."/>
            <person name="Amann R."/>
            <person name="Jetten M.S.M."/>
            <person name="Mascher T."/>
            <person name="Medema M.H."/>
            <person name="Devos D.P."/>
            <person name="Kaster A.-K."/>
            <person name="Ovreas L."/>
            <person name="Rohde M."/>
            <person name="Galperin M.Y."/>
            <person name="Jogler C."/>
        </authorList>
    </citation>
    <scope>NUCLEOTIDE SEQUENCE [LARGE SCALE GENOMIC DNA]</scope>
    <source>
        <strain evidence="12 13">Q31a</strain>
    </source>
</reference>
<evidence type="ECO:0000256" key="3">
    <source>
        <dbReference type="ARBA" id="ARBA00022490"/>
    </source>
</evidence>
<dbReference type="GO" id="GO:0003872">
    <property type="term" value="F:6-phosphofructokinase activity"/>
    <property type="evidence" value="ECO:0007669"/>
    <property type="project" value="InterPro"/>
</dbReference>
<dbReference type="EMBL" id="CP036298">
    <property type="protein sequence ID" value="QDV22959.1"/>
    <property type="molecule type" value="Genomic_DNA"/>
</dbReference>
<evidence type="ECO:0000256" key="9">
    <source>
        <dbReference type="ARBA" id="ARBA00038478"/>
    </source>
</evidence>
<dbReference type="AlphaFoldDB" id="A0A518G344"/>
<keyword evidence="3" id="KW-0963">Cytoplasm</keyword>
<dbReference type="RefSeq" id="WP_145075331.1">
    <property type="nucleotide sequence ID" value="NZ_CP036298.1"/>
</dbReference>
<dbReference type="GO" id="GO:0006002">
    <property type="term" value="P:fructose 6-phosphate metabolic process"/>
    <property type="evidence" value="ECO:0007669"/>
    <property type="project" value="InterPro"/>
</dbReference>
<evidence type="ECO:0000256" key="7">
    <source>
        <dbReference type="ARBA" id="ARBA00022842"/>
    </source>
</evidence>
<keyword evidence="7" id="KW-0460">Magnesium</keyword>
<evidence type="ECO:0000256" key="2">
    <source>
        <dbReference type="ARBA" id="ARBA00003138"/>
    </source>
</evidence>
<dbReference type="Gene3D" id="3.40.50.450">
    <property type="match status" value="1"/>
</dbReference>
<dbReference type="PANTHER" id="PTHR43650:SF1">
    <property type="entry name" value="PYROPHOSPHATE--FRUCTOSE 6-PHOSPHATE 1-PHOSPHOTRANSFERASE SUBUNIT BETA 2"/>
    <property type="match status" value="1"/>
</dbReference>
<dbReference type="KEGG" id="ahel:Q31a_12520"/>
<dbReference type="UniPathway" id="UPA00109">
    <property type="reaction ID" value="UER00182"/>
</dbReference>
<evidence type="ECO:0000313" key="13">
    <source>
        <dbReference type="Proteomes" id="UP000318017"/>
    </source>
</evidence>
<feature type="domain" description="Phosphofructokinase" evidence="11">
    <location>
        <begin position="8"/>
        <end position="367"/>
    </location>
</feature>
<sequence>MSGSEIKKVAMLFAGGPAPAANAVIGTAAFSFLNAGIEVVGIKHGYSNLIDFDPNQPLVEGRDYINITQADLAQCRTSQGIIIGTARSNPGKGVSAVEHLTDPVKSAPLSRVYNALQSIGVDALISIGGDDTLKTANKMKLYQDTLPASAKRMPVVHLPKTIDNDYMGIDFTFGYFTAAEFLATEMRNLNYDAAAGRAYFVCEAMGRSAGWLAYGAAIAGEACMVLSVEDVVGEVRGEETITEADGTQNTRTIMHMEKIVDRIVKMMLIREKQDLPYGVLVIAEGLAEYLPHKYLAGIARDDHGHIAVASANIGKMLAEEVAKAYKAKTGRNRKVNGLQLGYESRCAQPHAFDVMLGSQIGVGAYRALIEEKLNGVMISVGGQFNLSFVPFETLVDPETLVTKVRYIEIGSDFHRLARFIETPVPD</sequence>
<comment type="similarity">
    <text evidence="9">Belongs to the phosphofructokinase type A (PFKA) family.</text>
</comment>
<evidence type="ECO:0000256" key="8">
    <source>
        <dbReference type="ARBA" id="ARBA00023152"/>
    </source>
</evidence>
<accession>A0A518G344</accession>
<dbReference type="GO" id="GO:0046872">
    <property type="term" value="F:metal ion binding"/>
    <property type="evidence" value="ECO:0007669"/>
    <property type="project" value="UniProtKB-KW"/>
</dbReference>
<dbReference type="GO" id="GO:0047334">
    <property type="term" value="F:diphosphate-fructose-6-phosphate 1-phosphotransferase activity"/>
    <property type="evidence" value="ECO:0007669"/>
    <property type="project" value="UniProtKB-EC"/>
</dbReference>
<keyword evidence="8" id="KW-0324">Glycolysis</keyword>
<evidence type="ECO:0000313" key="12">
    <source>
        <dbReference type="EMBL" id="QDV22959.1"/>
    </source>
</evidence>
<keyword evidence="13" id="KW-1185">Reference proteome</keyword>
<evidence type="ECO:0000256" key="4">
    <source>
        <dbReference type="ARBA" id="ARBA00022679"/>
    </source>
</evidence>
<dbReference type="PIRSF" id="PIRSF036482">
    <property type="entry name" value="PPi_PFK_TM0289"/>
    <property type="match status" value="1"/>
</dbReference>
<dbReference type="InterPro" id="IPR035966">
    <property type="entry name" value="PKF_sf"/>
</dbReference>
<evidence type="ECO:0000256" key="6">
    <source>
        <dbReference type="ARBA" id="ARBA00022777"/>
    </source>
</evidence>
<name>A0A518G344_9BACT</name>
<keyword evidence="6" id="KW-0418">Kinase</keyword>
<keyword evidence="5" id="KW-0479">Metal-binding</keyword>
<dbReference type="Gene3D" id="3.40.50.460">
    <property type="entry name" value="Phosphofructokinase domain"/>
    <property type="match status" value="1"/>
</dbReference>